<feature type="domain" description="DML1/Misato tubulin" evidence="5">
    <location>
        <begin position="113"/>
        <end position="296"/>
    </location>
</feature>
<organism evidence="6 7">
    <name type="scientific">Hydra vulgaris</name>
    <name type="common">Hydra</name>
    <name type="synonym">Hydra attenuata</name>
    <dbReference type="NCBI Taxonomy" id="6087"/>
    <lineage>
        <taxon>Eukaryota</taxon>
        <taxon>Metazoa</taxon>
        <taxon>Cnidaria</taxon>
        <taxon>Hydrozoa</taxon>
        <taxon>Hydroidolina</taxon>
        <taxon>Anthoathecata</taxon>
        <taxon>Aplanulata</taxon>
        <taxon>Hydridae</taxon>
        <taxon>Hydra</taxon>
    </lineage>
</organism>
<dbReference type="Proteomes" id="UP001652625">
    <property type="component" value="Chromosome 03"/>
</dbReference>
<gene>
    <name evidence="7" type="primary">LOC100208133</name>
</gene>
<evidence type="ECO:0000256" key="1">
    <source>
        <dbReference type="ARBA" id="ARBA00004173"/>
    </source>
</evidence>
<dbReference type="Pfam" id="PF10644">
    <property type="entry name" value="Misat_Tub_SegII"/>
    <property type="match status" value="1"/>
</dbReference>
<dbReference type="InterPro" id="IPR036525">
    <property type="entry name" value="Tubulin/FtsZ_GTPase_sf"/>
</dbReference>
<reference evidence="7" key="1">
    <citation type="submission" date="2025-08" db="UniProtKB">
        <authorList>
            <consortium name="RefSeq"/>
        </authorList>
    </citation>
    <scope>IDENTIFICATION</scope>
</reference>
<proteinExistence type="inferred from homology"/>
<name>A0ABM4BLZ9_HYDVU</name>
<evidence type="ECO:0000259" key="4">
    <source>
        <dbReference type="Pfam" id="PF10644"/>
    </source>
</evidence>
<evidence type="ECO:0000256" key="2">
    <source>
        <dbReference type="ARBA" id="ARBA00008507"/>
    </source>
</evidence>
<sequence length="517" mass="59535">MEAQEVITLQFGSYSNYVGAHYWNLQQKAILDSDEEDNIKLFKSSVGKHKNKFPRTICFDIKNSLKTLKEDGSFTDEFKHKENINGLPFECEPVLYEQDLLKKNLSKESKDFEETVTTWTDFMEFELQENSLQLLSNNYNDGESFTCFGLGKQEFLNIREEFEDKLHFWVEECNNLEGFQVFTDFHSGFSGLSSQCVEDLRDEYNKKCLLSYLNWPVHLLNKENCIYEDINAALAFRSYMDFCDLSVIQSLQKEMFDQKSLNVVNIENINYKPNLQYHTSAVLAATIDCTSLSWRLPNRKISMSEQCYLISQGTRTFAGSAFSVPFVKNSNTLLEKLYSMDSYYDSLVFTLSPYASKSLVPFSQFITLRNIPENMIIPSVIKPALLQSLGLNSNIFNLNPTSVLDFFSSKFYPSESTISHSFYSKQRLDLGFPFPSIINGKSGHEKDLYNNVTSMGALYSSPSFNLVLNEVVKRIKKLSNSKKHVLQEFDLNNDLAKELIEDLQNLAYIYDDCTLLL</sequence>
<dbReference type="PANTHER" id="PTHR13391:SF0">
    <property type="entry name" value="PROTEIN MISATO HOMOLOG 1"/>
    <property type="match status" value="1"/>
</dbReference>
<dbReference type="Pfam" id="PF14881">
    <property type="entry name" value="Tubulin_3"/>
    <property type="match status" value="1"/>
</dbReference>
<comment type="similarity">
    <text evidence="2">Belongs to the misato family.</text>
</comment>
<comment type="subcellular location">
    <subcellularLocation>
        <location evidence="1">Mitochondrion</location>
    </subcellularLocation>
</comment>
<dbReference type="InterPro" id="IPR049942">
    <property type="entry name" value="DML1/Misato"/>
</dbReference>
<evidence type="ECO:0000313" key="7">
    <source>
        <dbReference type="RefSeq" id="XP_065650090.1"/>
    </source>
</evidence>
<evidence type="ECO:0000256" key="3">
    <source>
        <dbReference type="ARBA" id="ARBA00023128"/>
    </source>
</evidence>
<evidence type="ECO:0000313" key="6">
    <source>
        <dbReference type="Proteomes" id="UP001652625"/>
    </source>
</evidence>
<keyword evidence="6" id="KW-1185">Reference proteome</keyword>
<accession>A0ABM4BLZ9</accession>
<dbReference type="PANTHER" id="PTHR13391">
    <property type="entry name" value="MITOCHONDRIAL DISTRIBUTION REGULATOR MISATO"/>
    <property type="match status" value="1"/>
</dbReference>
<dbReference type="GeneID" id="100208133"/>
<dbReference type="SUPFAM" id="SSF52490">
    <property type="entry name" value="Tubulin nucleotide-binding domain-like"/>
    <property type="match status" value="1"/>
</dbReference>
<dbReference type="InterPro" id="IPR019605">
    <property type="entry name" value="Misato_II_tubulin-like"/>
</dbReference>
<dbReference type="RefSeq" id="XP_065650090.1">
    <property type="nucleotide sequence ID" value="XM_065794018.1"/>
</dbReference>
<dbReference type="InterPro" id="IPR029209">
    <property type="entry name" value="DML1/Misato_tubulin"/>
</dbReference>
<dbReference type="Gene3D" id="3.40.50.1440">
    <property type="entry name" value="Tubulin/FtsZ, GTPase domain"/>
    <property type="match status" value="1"/>
</dbReference>
<feature type="domain" description="Misato Segment II tubulin-like" evidence="4">
    <location>
        <begin position="4"/>
        <end position="84"/>
    </location>
</feature>
<protein>
    <submittedName>
        <fullName evidence="7">Protein misato homolog 1</fullName>
    </submittedName>
</protein>
<keyword evidence="3" id="KW-0496">Mitochondrion</keyword>
<evidence type="ECO:0000259" key="5">
    <source>
        <dbReference type="Pfam" id="PF14881"/>
    </source>
</evidence>